<keyword evidence="1" id="KW-0521">NADP</keyword>
<evidence type="ECO:0000313" key="5">
    <source>
        <dbReference type="Proteomes" id="UP000440096"/>
    </source>
</evidence>
<dbReference type="SUPFAM" id="SSF51735">
    <property type="entry name" value="NAD(P)-binding Rossmann-fold domains"/>
    <property type="match status" value="1"/>
</dbReference>
<dbReference type="Gene3D" id="3.40.50.720">
    <property type="entry name" value="NAD(P)-binding Rossmann-like Domain"/>
    <property type="match status" value="1"/>
</dbReference>
<name>A0A6N7YW77_9PSEU</name>
<dbReference type="GO" id="GO:0070402">
    <property type="term" value="F:NADPH binding"/>
    <property type="evidence" value="ECO:0007669"/>
    <property type="project" value="TreeGrafter"/>
</dbReference>
<evidence type="ECO:0000256" key="1">
    <source>
        <dbReference type="ARBA" id="ARBA00022857"/>
    </source>
</evidence>
<gene>
    <name evidence="4" type="ORF">GKO32_01120</name>
</gene>
<dbReference type="InterPro" id="IPR013154">
    <property type="entry name" value="ADH-like_N"/>
</dbReference>
<dbReference type="InterPro" id="IPR020843">
    <property type="entry name" value="ER"/>
</dbReference>
<evidence type="ECO:0000256" key="2">
    <source>
        <dbReference type="ARBA" id="ARBA00023002"/>
    </source>
</evidence>
<dbReference type="PANTHER" id="PTHR48106:SF18">
    <property type="entry name" value="QUINONE OXIDOREDUCTASE PIG3"/>
    <property type="match status" value="1"/>
</dbReference>
<dbReference type="SMART" id="SM00829">
    <property type="entry name" value="PKS_ER"/>
    <property type="match status" value="1"/>
</dbReference>
<comment type="caution">
    <text evidence="4">The sequence shown here is derived from an EMBL/GenBank/DDBJ whole genome shotgun (WGS) entry which is preliminary data.</text>
</comment>
<sequence length="321" mass="33169">MKAIVVKSFGGPENLEPIEHPKPAPGPGQVLVAVESAGVGLADALLRQGFLPDVAPGFTPGLEMAGKVAEVGEGVDEAWLNSRVFAMVAEGIKSGCYAEFVAVDVDQLVPLPPTISSAEAVSLGVNVLAAEFVIRRAQIRLGEQVLVRGAGGGIGVMLVQLAARRGAIVTASTSSPERAERLLKLGASHAVDRAGAPLSGAAPERYDVILDTVAGPDLLTFSGKLNNNGRVVLAGVAGGLPPAELATALLDRRSLSFSLVSLDAVDLPERLSALREIFALVARGELTPIIHEVLDLERAADAHSKLEAGGVFGKIVLEVAR</sequence>
<proteinExistence type="predicted"/>
<dbReference type="Gene3D" id="3.90.180.10">
    <property type="entry name" value="Medium-chain alcohol dehydrogenases, catalytic domain"/>
    <property type="match status" value="1"/>
</dbReference>
<dbReference type="Pfam" id="PF13602">
    <property type="entry name" value="ADH_zinc_N_2"/>
    <property type="match status" value="1"/>
</dbReference>
<dbReference type="AlphaFoldDB" id="A0A6N7YW77"/>
<keyword evidence="2" id="KW-0560">Oxidoreductase</keyword>
<evidence type="ECO:0000259" key="3">
    <source>
        <dbReference type="SMART" id="SM00829"/>
    </source>
</evidence>
<protein>
    <submittedName>
        <fullName evidence="4">Zinc-binding dehydrogenase</fullName>
    </submittedName>
</protein>
<dbReference type="OrthoDB" id="4512359at2"/>
<dbReference type="RefSeq" id="WP_154754837.1">
    <property type="nucleotide sequence ID" value="NZ_WMBA01000001.1"/>
</dbReference>
<dbReference type="SUPFAM" id="SSF50129">
    <property type="entry name" value="GroES-like"/>
    <property type="match status" value="1"/>
</dbReference>
<dbReference type="InterPro" id="IPR011032">
    <property type="entry name" value="GroES-like_sf"/>
</dbReference>
<reference evidence="4 5" key="1">
    <citation type="submission" date="2019-11" db="EMBL/GenBank/DDBJ databases">
        <title>Draft genome of Amycolatopsis RM579.</title>
        <authorList>
            <person name="Duangmal K."/>
            <person name="Mingma R."/>
        </authorList>
    </citation>
    <scope>NUCLEOTIDE SEQUENCE [LARGE SCALE GENOMIC DNA]</scope>
    <source>
        <strain evidence="4 5">RM579</strain>
    </source>
</reference>
<evidence type="ECO:0000313" key="4">
    <source>
        <dbReference type="EMBL" id="MTD52589.1"/>
    </source>
</evidence>
<dbReference type="Proteomes" id="UP000440096">
    <property type="component" value="Unassembled WGS sequence"/>
</dbReference>
<feature type="domain" description="Enoyl reductase (ER)" evidence="3">
    <location>
        <begin position="10"/>
        <end position="317"/>
    </location>
</feature>
<dbReference type="GO" id="GO:0016651">
    <property type="term" value="F:oxidoreductase activity, acting on NAD(P)H"/>
    <property type="evidence" value="ECO:0007669"/>
    <property type="project" value="TreeGrafter"/>
</dbReference>
<dbReference type="EMBL" id="WMBA01000001">
    <property type="protein sequence ID" value="MTD52589.1"/>
    <property type="molecule type" value="Genomic_DNA"/>
</dbReference>
<dbReference type="PANTHER" id="PTHR48106">
    <property type="entry name" value="QUINONE OXIDOREDUCTASE PIG3-RELATED"/>
    <property type="match status" value="1"/>
</dbReference>
<organism evidence="4 5">
    <name type="scientific">Amycolatopsis pithecellobii</name>
    <dbReference type="NCBI Taxonomy" id="664692"/>
    <lineage>
        <taxon>Bacteria</taxon>
        <taxon>Bacillati</taxon>
        <taxon>Actinomycetota</taxon>
        <taxon>Actinomycetes</taxon>
        <taxon>Pseudonocardiales</taxon>
        <taxon>Pseudonocardiaceae</taxon>
        <taxon>Amycolatopsis</taxon>
    </lineage>
</organism>
<keyword evidence="5" id="KW-1185">Reference proteome</keyword>
<dbReference type="InterPro" id="IPR036291">
    <property type="entry name" value="NAD(P)-bd_dom_sf"/>
</dbReference>
<dbReference type="Pfam" id="PF08240">
    <property type="entry name" value="ADH_N"/>
    <property type="match status" value="1"/>
</dbReference>
<accession>A0A6N7YW77</accession>